<dbReference type="VEuPathDB" id="VectorBase:ACON004312"/>
<dbReference type="EnsemblMetazoa" id="ACON004312-RA">
    <property type="protein sequence ID" value="ACON004312-PA"/>
    <property type="gene ID" value="ACON004312"/>
</dbReference>
<protein>
    <submittedName>
        <fullName evidence="3">CLASP N-terminal domain-containing protein</fullName>
    </submittedName>
</protein>
<dbReference type="GO" id="GO:0005815">
    <property type="term" value="C:microtubule organizing center"/>
    <property type="evidence" value="ECO:0007669"/>
    <property type="project" value="TreeGrafter"/>
</dbReference>
<dbReference type="AlphaFoldDB" id="A0A6E8VIP0"/>
<feature type="compositionally biased region" description="Basic and acidic residues" evidence="1">
    <location>
        <begin position="35"/>
        <end position="45"/>
    </location>
</feature>
<evidence type="ECO:0000313" key="3">
    <source>
        <dbReference type="EnsemblMetazoa" id="ACON004312-PA"/>
    </source>
</evidence>
<dbReference type="GeneID" id="120948846"/>
<feature type="compositionally biased region" description="Basic and acidic residues" evidence="1">
    <location>
        <begin position="366"/>
        <end position="375"/>
    </location>
</feature>
<dbReference type="GO" id="GO:0005876">
    <property type="term" value="C:spindle microtubule"/>
    <property type="evidence" value="ECO:0007669"/>
    <property type="project" value="TreeGrafter"/>
</dbReference>
<dbReference type="GO" id="GO:0045180">
    <property type="term" value="C:basal cortex"/>
    <property type="evidence" value="ECO:0007669"/>
    <property type="project" value="TreeGrafter"/>
</dbReference>
<feature type="region of interest" description="Disordered" evidence="1">
    <location>
        <begin position="17"/>
        <end position="45"/>
    </location>
</feature>
<name>A0A6E8VIP0_ANOCL</name>
<dbReference type="RefSeq" id="XP_040221551.2">
    <property type="nucleotide sequence ID" value="XM_040365617.2"/>
</dbReference>
<dbReference type="GO" id="GO:0040001">
    <property type="term" value="P:establishment of mitotic spindle localization"/>
    <property type="evidence" value="ECO:0007669"/>
    <property type="project" value="TreeGrafter"/>
</dbReference>
<dbReference type="GO" id="GO:0005881">
    <property type="term" value="C:cytoplasmic microtubule"/>
    <property type="evidence" value="ECO:0007669"/>
    <property type="project" value="TreeGrafter"/>
</dbReference>
<dbReference type="VEuPathDB" id="VectorBase:ACON2_030214"/>
<dbReference type="Pfam" id="PF12348">
    <property type="entry name" value="CLASP_N"/>
    <property type="match status" value="1"/>
</dbReference>
<dbReference type="PANTHER" id="PTHR21567:SF88">
    <property type="entry name" value="TOG DOMAIN-CONTAINING PROTEIN"/>
    <property type="match status" value="1"/>
</dbReference>
<evidence type="ECO:0000313" key="4">
    <source>
        <dbReference type="Proteomes" id="UP001105220"/>
    </source>
</evidence>
<keyword evidence="4" id="KW-1185">Reference proteome</keyword>
<feature type="region of interest" description="Disordered" evidence="1">
    <location>
        <begin position="238"/>
        <end position="261"/>
    </location>
</feature>
<reference key="1">
    <citation type="journal article" date="2019" name="Genes (Basel)">
        <title>A High-Quality De novo Genome Assembly from a Single Mosquito Using PacBio Sequencing.</title>
        <authorList>
            <person name="Kingan S.B."/>
            <person name="Heaton H."/>
            <person name="Cudini J."/>
            <person name="Lambert C.C."/>
            <person name="Baybayan P."/>
            <person name="Galvin B.D."/>
            <person name="Durbin R."/>
            <person name="Korlach J."/>
            <person name="Lawniczak M.K.N."/>
        </authorList>
    </citation>
    <scope>NUCLEOTIDE SEQUENCE [LARGE SCALE GENOMIC DNA]</scope>
    <source>
        <strain>Mali-NIH</strain>
    </source>
</reference>
<dbReference type="Proteomes" id="UP001105220">
    <property type="component" value="Unplaced"/>
</dbReference>
<dbReference type="VEuPathDB" id="VectorBase:ACMO_005041"/>
<dbReference type="SUPFAM" id="SSF48371">
    <property type="entry name" value="ARM repeat"/>
    <property type="match status" value="1"/>
</dbReference>
<dbReference type="KEGG" id="acoz:120948846"/>
<organism evidence="3 4">
    <name type="scientific">Anopheles coluzzii</name>
    <name type="common">African malaria mosquito</name>
    <dbReference type="NCBI Taxonomy" id="1518534"/>
    <lineage>
        <taxon>Eukaryota</taxon>
        <taxon>Metazoa</taxon>
        <taxon>Ecdysozoa</taxon>
        <taxon>Arthropoda</taxon>
        <taxon>Hexapoda</taxon>
        <taxon>Insecta</taxon>
        <taxon>Pterygota</taxon>
        <taxon>Neoptera</taxon>
        <taxon>Endopterygota</taxon>
        <taxon>Diptera</taxon>
        <taxon>Nematocera</taxon>
        <taxon>Culicoidea</taxon>
        <taxon>Culicidae</taxon>
        <taxon>Anophelinae</taxon>
        <taxon>Anopheles</taxon>
    </lineage>
</organism>
<feature type="compositionally biased region" description="Acidic residues" evidence="1">
    <location>
        <begin position="440"/>
        <end position="454"/>
    </location>
</feature>
<dbReference type="Gene3D" id="1.25.10.10">
    <property type="entry name" value="Leucine-rich Repeat Variant"/>
    <property type="match status" value="1"/>
</dbReference>
<feature type="compositionally biased region" description="Acidic residues" evidence="1">
    <location>
        <begin position="409"/>
        <end position="425"/>
    </location>
</feature>
<reference evidence="3" key="2">
    <citation type="submission" date="2020-05" db="UniProtKB">
        <authorList>
            <consortium name="EnsemblMetazoa"/>
        </authorList>
    </citation>
    <scope>IDENTIFICATION</scope>
    <source>
        <strain evidence="3">Ngousso</strain>
    </source>
</reference>
<sequence length="703" mass="80022">MSENGFTQILTSGCLYSDTDSMADGVRRSRRRAYQRHEEEHEPTLMDESKEFPQYETTSGGDVRHMLAERGGACRRFETTVTSNDRDWNVLDRYNDEQDDRHDRERWRMGQPFKHERNRYGSSRSPGVPAVQLKVAHQEPISIRPRNKNPQIVNVCQTFRFPDNFITQNNATRMVQHQDRVVHQQHPAPEPRRPPLLSPCHSTSHTPVGGFFSMYRRHRNMHSQTSRTLIELVEAEQKMQQQQQTVRSTMGPRGTSNYGASSHRLAEDSLLASSGSETSLDELSDVRPRLLQGERKAKIPPMVREQLRAANGGRTSQVPYFDRTKRNRSYTKLVDGGATMGGHYGRSTKLPALGAVGKFSRYPTKSKADNRRPTLEEDALESPFVDDTFAPTGGRSRKLHLVDDALDDEEGLDEVNDESDVESSDEQQNNDRDECNGQLDLDDENEEDNDEESVGDSFGRRLGHGTEAVRAGTGTKEGPVSISGIVDKLQDNVWEVCLEGIWDLMDTASRIDWKAQEKYITVINRKLIEFLKSPRTALCRSACQVSGELFRQAKSTKRPEFDEMVDILLCKTADPNRFIQKDANVALDKLVTYIPTPHTVRAISNRGTIHRNPLVRTATARLLVCICVVAGLDAILGTTANTRTRKTILTMLAKFLTDKNLETRKFGERLYRMLRKHKFFDEYFYKDMDNNLRTNLKRALKGV</sequence>
<dbReference type="GO" id="GO:0000776">
    <property type="term" value="C:kinetochore"/>
    <property type="evidence" value="ECO:0007669"/>
    <property type="project" value="TreeGrafter"/>
</dbReference>
<accession>A0A6E8VIP0</accession>
<dbReference type="GO" id="GO:0072686">
    <property type="term" value="C:mitotic spindle"/>
    <property type="evidence" value="ECO:0007669"/>
    <property type="project" value="TreeGrafter"/>
</dbReference>
<dbReference type="InterPro" id="IPR024395">
    <property type="entry name" value="CLASP_N_dom"/>
</dbReference>
<dbReference type="PANTHER" id="PTHR21567">
    <property type="entry name" value="CLASP"/>
    <property type="match status" value="1"/>
</dbReference>
<feature type="region of interest" description="Disordered" evidence="1">
    <location>
        <begin position="363"/>
        <end position="396"/>
    </location>
</feature>
<evidence type="ECO:0000256" key="1">
    <source>
        <dbReference type="SAM" id="MobiDB-lite"/>
    </source>
</evidence>
<proteinExistence type="predicted"/>
<feature type="domain" description="CLASP N-terminal" evidence="2">
    <location>
        <begin position="516"/>
        <end position="674"/>
    </location>
</feature>
<evidence type="ECO:0000259" key="2">
    <source>
        <dbReference type="Pfam" id="PF12348"/>
    </source>
</evidence>
<dbReference type="InterPro" id="IPR011989">
    <property type="entry name" value="ARM-like"/>
</dbReference>
<dbReference type="GO" id="GO:0008017">
    <property type="term" value="F:microtubule binding"/>
    <property type="evidence" value="ECO:0007669"/>
    <property type="project" value="TreeGrafter"/>
</dbReference>
<feature type="region of interest" description="Disordered" evidence="1">
    <location>
        <begin position="409"/>
        <end position="475"/>
    </location>
</feature>
<dbReference type="GO" id="GO:0090307">
    <property type="term" value="P:mitotic spindle assembly"/>
    <property type="evidence" value="ECO:0007669"/>
    <property type="project" value="TreeGrafter"/>
</dbReference>
<dbReference type="InterPro" id="IPR016024">
    <property type="entry name" value="ARM-type_fold"/>
</dbReference>